<keyword evidence="3" id="KW-1185">Reference proteome</keyword>
<proteinExistence type="predicted"/>
<dbReference type="GO" id="GO:0003677">
    <property type="term" value="F:DNA binding"/>
    <property type="evidence" value="ECO:0007669"/>
    <property type="project" value="InterPro"/>
</dbReference>
<accession>A0A1B1UI35</accession>
<dbReference type="InterPro" id="IPR037914">
    <property type="entry name" value="SpoVT-AbrB_sf"/>
</dbReference>
<dbReference type="OrthoDB" id="7160352at2"/>
<evidence type="ECO:0000313" key="3">
    <source>
        <dbReference type="Proteomes" id="UP000092839"/>
    </source>
</evidence>
<evidence type="ECO:0000259" key="1">
    <source>
        <dbReference type="SMART" id="SM00966"/>
    </source>
</evidence>
<dbReference type="NCBIfam" id="TIGR01439">
    <property type="entry name" value="lp_hng_hel_AbrB"/>
    <property type="match status" value="1"/>
</dbReference>
<dbReference type="InterPro" id="IPR007159">
    <property type="entry name" value="SpoVT-AbrB_dom"/>
</dbReference>
<dbReference type="EMBL" id="CP016428">
    <property type="protein sequence ID" value="ANW02412.1"/>
    <property type="molecule type" value="Genomic_DNA"/>
</dbReference>
<gene>
    <name evidence="2" type="ORF">LMTR13_21800</name>
</gene>
<dbReference type="STRING" id="1274631.LMTR13_21800"/>
<dbReference type="RefSeq" id="WP_065729620.1">
    <property type="nucleotide sequence ID" value="NZ_CP016428.1"/>
</dbReference>
<dbReference type="SUPFAM" id="SSF89447">
    <property type="entry name" value="AbrB/MazE/MraZ-like"/>
    <property type="match status" value="1"/>
</dbReference>
<dbReference type="AlphaFoldDB" id="A0A1B1UI35"/>
<feature type="domain" description="SpoVT-AbrB" evidence="1">
    <location>
        <begin position="9"/>
        <end position="54"/>
    </location>
</feature>
<name>A0A1B1UI35_9BRAD</name>
<sequence length="93" mass="10325">MSAKQKLTTIVSTKGQVILPKAIREQRHWPAGTELMVENTPEGVLLKAKPIFAPTRPKDVFGSLPHKGPAKSIADMERGIAAEAKRRHARNRY</sequence>
<dbReference type="SMART" id="SM00966">
    <property type="entry name" value="SpoVT_AbrB"/>
    <property type="match status" value="1"/>
</dbReference>
<evidence type="ECO:0000313" key="2">
    <source>
        <dbReference type="EMBL" id="ANW02412.1"/>
    </source>
</evidence>
<protein>
    <submittedName>
        <fullName evidence="2">AbrB family transcriptional regulator</fullName>
    </submittedName>
</protein>
<reference evidence="2 3" key="1">
    <citation type="submission" date="2016-07" db="EMBL/GenBank/DDBJ databases">
        <title>Complete genome sequence of Bradyrhizobium icense LMTR 13T, a potential inoculant strain isolated from lima bean (Phaseolus lunatus) in Peru.</title>
        <authorList>
            <person name="Ormeno-Orrillo E."/>
            <person name="Duran D."/>
            <person name="Rogel M.A."/>
            <person name="Rey L."/>
            <person name="Imperial J."/>
            <person name="Ruiz-Argueso T."/>
            <person name="Martinez-Romero E."/>
        </authorList>
    </citation>
    <scope>NUCLEOTIDE SEQUENCE [LARGE SCALE GENOMIC DNA]</scope>
    <source>
        <strain evidence="2 3">LMTR 13</strain>
    </source>
</reference>
<dbReference type="Proteomes" id="UP000092839">
    <property type="component" value="Chromosome"/>
</dbReference>
<organism evidence="2 3">
    <name type="scientific">Bradyrhizobium icense</name>
    <dbReference type="NCBI Taxonomy" id="1274631"/>
    <lineage>
        <taxon>Bacteria</taxon>
        <taxon>Pseudomonadati</taxon>
        <taxon>Pseudomonadota</taxon>
        <taxon>Alphaproteobacteria</taxon>
        <taxon>Hyphomicrobiales</taxon>
        <taxon>Nitrobacteraceae</taxon>
        <taxon>Bradyrhizobium</taxon>
    </lineage>
</organism>
<dbReference type="KEGG" id="bic:LMTR13_21800"/>